<evidence type="ECO:0000259" key="12">
    <source>
        <dbReference type="PROSITE" id="PS51184"/>
    </source>
</evidence>
<dbReference type="Pfam" id="PF00628">
    <property type="entry name" value="PHD"/>
    <property type="match status" value="2"/>
</dbReference>
<evidence type="ECO:0000256" key="3">
    <source>
        <dbReference type="ARBA" id="ARBA00022737"/>
    </source>
</evidence>
<feature type="domain" description="PHD-type" evidence="9">
    <location>
        <begin position="241"/>
        <end position="291"/>
    </location>
</feature>
<dbReference type="PANTHER" id="PTHR10694">
    <property type="entry name" value="LYSINE-SPECIFIC DEMETHYLASE"/>
    <property type="match status" value="1"/>
</dbReference>
<dbReference type="Pfam" id="PF02375">
    <property type="entry name" value="JmjN"/>
    <property type="match status" value="1"/>
</dbReference>
<evidence type="ECO:0000256" key="2">
    <source>
        <dbReference type="ARBA" id="ARBA00022723"/>
    </source>
</evidence>
<proteinExistence type="predicted"/>
<dbReference type="SMART" id="SM00249">
    <property type="entry name" value="PHD"/>
    <property type="match status" value="3"/>
</dbReference>
<dbReference type="Gene3D" id="3.30.40.10">
    <property type="entry name" value="Zinc/RING finger domain, C3HC4 (zinc finger)"/>
    <property type="match status" value="1"/>
</dbReference>
<dbReference type="GO" id="GO:0000785">
    <property type="term" value="C:chromatin"/>
    <property type="evidence" value="ECO:0007669"/>
    <property type="project" value="TreeGrafter"/>
</dbReference>
<evidence type="ECO:0000313" key="13">
    <source>
        <dbReference type="EMBL" id="PPR93133.1"/>
    </source>
</evidence>
<dbReference type="GO" id="GO:0003677">
    <property type="term" value="F:DNA binding"/>
    <property type="evidence" value="ECO:0007669"/>
    <property type="project" value="InterPro"/>
</dbReference>
<dbReference type="Pfam" id="PF08429">
    <property type="entry name" value="PLU-1"/>
    <property type="match status" value="1"/>
</dbReference>
<feature type="domain" description="JmjN" evidence="11">
    <location>
        <begin position="28"/>
        <end position="69"/>
    </location>
</feature>
<dbReference type="InterPro" id="IPR011011">
    <property type="entry name" value="Znf_FYVE_PHD"/>
</dbReference>
<evidence type="ECO:0000256" key="6">
    <source>
        <dbReference type="ARBA" id="ARBA00023242"/>
    </source>
</evidence>
<dbReference type="InterPro" id="IPR003349">
    <property type="entry name" value="JmjN"/>
</dbReference>
<dbReference type="PROSITE" id="PS51184">
    <property type="entry name" value="JMJC"/>
    <property type="match status" value="1"/>
</dbReference>
<protein>
    <recommendedName>
        <fullName evidence="15">[Histone H3]-trimethyl-L-lysine(4) demethylase</fullName>
    </recommendedName>
</protein>
<feature type="compositionally biased region" description="Basic residues" evidence="8">
    <location>
        <begin position="1799"/>
        <end position="1809"/>
    </location>
</feature>
<dbReference type="CDD" id="cd15543">
    <property type="entry name" value="PHD_RSF1"/>
    <property type="match status" value="1"/>
</dbReference>
<dbReference type="GO" id="GO:0008270">
    <property type="term" value="F:zinc ion binding"/>
    <property type="evidence" value="ECO:0007669"/>
    <property type="project" value="UniProtKB-KW"/>
</dbReference>
<dbReference type="InterPro" id="IPR013083">
    <property type="entry name" value="Znf_RING/FYVE/PHD"/>
</dbReference>
<dbReference type="GO" id="GO:0005634">
    <property type="term" value="C:nucleus"/>
    <property type="evidence" value="ECO:0007669"/>
    <property type="project" value="UniProtKB-SubCell"/>
</dbReference>
<organism evidence="13 14">
    <name type="scientific">Gossypium barbadense</name>
    <name type="common">Sea Island cotton</name>
    <name type="synonym">Hibiscus barbadensis</name>
    <dbReference type="NCBI Taxonomy" id="3634"/>
    <lineage>
        <taxon>Eukaryota</taxon>
        <taxon>Viridiplantae</taxon>
        <taxon>Streptophyta</taxon>
        <taxon>Embryophyta</taxon>
        <taxon>Tracheophyta</taxon>
        <taxon>Spermatophyta</taxon>
        <taxon>Magnoliopsida</taxon>
        <taxon>eudicotyledons</taxon>
        <taxon>Gunneridae</taxon>
        <taxon>Pentapetalae</taxon>
        <taxon>rosids</taxon>
        <taxon>malvids</taxon>
        <taxon>Malvales</taxon>
        <taxon>Malvaceae</taxon>
        <taxon>Malvoideae</taxon>
        <taxon>Gossypium</taxon>
    </lineage>
</organism>
<evidence type="ECO:0000313" key="14">
    <source>
        <dbReference type="Proteomes" id="UP000239757"/>
    </source>
</evidence>
<dbReference type="PROSITE" id="PS51183">
    <property type="entry name" value="JMJN"/>
    <property type="match status" value="1"/>
</dbReference>
<dbReference type="PANTHER" id="PTHR10694:SF133">
    <property type="entry name" value="LYSINE-SPECIFIC DEMETHYLASE JMJ17"/>
    <property type="match status" value="1"/>
</dbReference>
<evidence type="ECO:0000256" key="8">
    <source>
        <dbReference type="SAM" id="MobiDB-lite"/>
    </source>
</evidence>
<feature type="domain" description="ARID" evidence="10">
    <location>
        <begin position="95"/>
        <end position="189"/>
    </location>
</feature>
<dbReference type="GO" id="GO:0006355">
    <property type="term" value="P:regulation of DNA-templated transcription"/>
    <property type="evidence" value="ECO:0007669"/>
    <property type="project" value="UniProtKB-ARBA"/>
</dbReference>
<evidence type="ECO:0000259" key="11">
    <source>
        <dbReference type="PROSITE" id="PS51183"/>
    </source>
</evidence>
<dbReference type="InterPro" id="IPR001606">
    <property type="entry name" value="ARID_dom"/>
</dbReference>
<dbReference type="SMART" id="SM00545">
    <property type="entry name" value="JmjN"/>
    <property type="match status" value="1"/>
</dbReference>
<dbReference type="GO" id="GO:0032452">
    <property type="term" value="F:histone demethylase activity"/>
    <property type="evidence" value="ECO:0007669"/>
    <property type="project" value="TreeGrafter"/>
</dbReference>
<dbReference type="InterPro" id="IPR013637">
    <property type="entry name" value="Lys_sp_deMease-like_dom"/>
</dbReference>
<dbReference type="Pfam" id="PF02928">
    <property type="entry name" value="zf-C5HC2"/>
    <property type="match status" value="1"/>
</dbReference>
<dbReference type="PROSITE" id="PS01359">
    <property type="entry name" value="ZF_PHD_1"/>
    <property type="match status" value="2"/>
</dbReference>
<dbReference type="SMART" id="SM01014">
    <property type="entry name" value="ARID"/>
    <property type="match status" value="1"/>
</dbReference>
<dbReference type="Pfam" id="PF02373">
    <property type="entry name" value="JmjC"/>
    <property type="match status" value="1"/>
</dbReference>
<dbReference type="PROSITE" id="PS51011">
    <property type="entry name" value="ARID"/>
    <property type="match status" value="1"/>
</dbReference>
<evidence type="ECO:0000256" key="1">
    <source>
        <dbReference type="ARBA" id="ARBA00004123"/>
    </source>
</evidence>
<dbReference type="InterPro" id="IPR036431">
    <property type="entry name" value="ARID_dom_sf"/>
</dbReference>
<dbReference type="PROSITE" id="PS50016">
    <property type="entry name" value="ZF_PHD_2"/>
    <property type="match status" value="1"/>
</dbReference>
<dbReference type="Proteomes" id="UP000239757">
    <property type="component" value="Unassembled WGS sequence"/>
</dbReference>
<keyword evidence="4 7" id="KW-0863">Zinc-finger</keyword>
<reference evidence="13 14" key="1">
    <citation type="submission" date="2015-01" db="EMBL/GenBank/DDBJ databases">
        <title>Genome of allotetraploid Gossypium barbadense reveals genomic plasticity and fiber elongation in cotton evolution.</title>
        <authorList>
            <person name="Chen X."/>
            <person name="Liu X."/>
            <person name="Zhao B."/>
            <person name="Zheng H."/>
            <person name="Hu Y."/>
            <person name="Lu G."/>
            <person name="Yang C."/>
            <person name="Chen J."/>
            <person name="Shan C."/>
            <person name="Zhang L."/>
            <person name="Zhou Y."/>
            <person name="Wang L."/>
            <person name="Guo W."/>
            <person name="Bai Y."/>
            <person name="Ruan J."/>
            <person name="Shangguan X."/>
            <person name="Mao Y."/>
            <person name="Jiang J."/>
            <person name="Zhu Y."/>
            <person name="Lei J."/>
            <person name="Kang H."/>
            <person name="Chen S."/>
            <person name="He X."/>
            <person name="Wang R."/>
            <person name="Wang Y."/>
            <person name="Chen J."/>
            <person name="Wang L."/>
            <person name="Yu S."/>
            <person name="Wang B."/>
            <person name="Wei J."/>
            <person name="Song S."/>
            <person name="Lu X."/>
            <person name="Gao Z."/>
            <person name="Gu W."/>
            <person name="Deng X."/>
            <person name="Ma D."/>
            <person name="Wang S."/>
            <person name="Liang W."/>
            <person name="Fang L."/>
            <person name="Cai C."/>
            <person name="Zhu X."/>
            <person name="Zhou B."/>
            <person name="Zhang Y."/>
            <person name="Chen Z."/>
            <person name="Xu S."/>
            <person name="Zhu R."/>
            <person name="Wang S."/>
            <person name="Zhang T."/>
            <person name="Zhao G."/>
        </authorList>
    </citation>
    <scope>NUCLEOTIDE SEQUENCE [LARGE SCALE GENOMIC DNA]</scope>
    <source>
        <strain evidence="14">cv. Xinhai21</strain>
        <tissue evidence="13">Leaf</tissue>
    </source>
</reference>
<name>A0A2P5WPZ9_GOSBA</name>
<dbReference type="InterPro" id="IPR003347">
    <property type="entry name" value="JmjC_dom"/>
</dbReference>
<dbReference type="SUPFAM" id="SSF57903">
    <property type="entry name" value="FYVE/PHD zinc finger"/>
    <property type="match status" value="3"/>
</dbReference>
<dbReference type="Gene3D" id="2.60.120.650">
    <property type="entry name" value="Cupin"/>
    <property type="match status" value="2"/>
</dbReference>
<dbReference type="CDD" id="cd15489">
    <property type="entry name" value="PHD_SF"/>
    <property type="match status" value="1"/>
</dbReference>
<dbReference type="InterPro" id="IPR019786">
    <property type="entry name" value="Zinc_finger_PHD-type_CS"/>
</dbReference>
<dbReference type="Pfam" id="PF01388">
    <property type="entry name" value="ARID"/>
    <property type="match status" value="1"/>
</dbReference>
<dbReference type="InterPro" id="IPR019787">
    <property type="entry name" value="Znf_PHD-finger"/>
</dbReference>
<dbReference type="InterPro" id="IPR001965">
    <property type="entry name" value="Znf_PHD"/>
</dbReference>
<evidence type="ECO:0000256" key="4">
    <source>
        <dbReference type="ARBA" id="ARBA00022771"/>
    </source>
</evidence>
<feature type="region of interest" description="Disordered" evidence="8">
    <location>
        <begin position="1792"/>
        <end position="1829"/>
    </location>
</feature>
<dbReference type="FunFam" id="2.60.120.650:FF:000042">
    <property type="entry name" value="Transcription factor jumonji (JmjC) domain-containing protein"/>
    <property type="match status" value="1"/>
</dbReference>
<keyword evidence="6" id="KW-0539">Nucleus</keyword>
<dbReference type="CDD" id="cd16100">
    <property type="entry name" value="ARID"/>
    <property type="match status" value="1"/>
</dbReference>
<dbReference type="SUPFAM" id="SSF46774">
    <property type="entry name" value="ARID-like"/>
    <property type="match status" value="1"/>
</dbReference>
<keyword evidence="3" id="KW-0677">Repeat</keyword>
<sequence length="1866" mass="213310">MGKGRPRAVETGQNLTVSSTGSLNIQSGPVYYPSEEEFRDPLGYIYKIRPEAEPYGICKIVPPKTWNPPFSLNLDSFTFPTKTQAIHQLQARPASCDSKTFELEYNRFLEGHCGKKLKKRVIFEGEELDLCKLFNAVRRYGGYDKVVKGKKWGEVFRFVRSGKKISECAKHVLCQLYREHLYDYEGSYNRLNRERAKSYKRGINEDAKNEKKAKIYSSKRRRKNSDHRNVKVRKVEEEDHDQICEQCRSGLHGEVMLLCDRCNKGWHIYCLSPPLKQVPPGNWYCFECLNSDKDSFGFIPGKQFTLEAFRRLADRANKKWFGSGCASRVQIEKKFWEIVEGLAGDVEVMYGSDLDTSVHGSGFPRVNDQRPESVEPKAWDEYCKSPWNLNNLPKLKGSMLRAVHHNITGVMVPWLYIGMLFSAFCWHFEDHCFYSMNYLHWGEPKCWYSVPGSEASAFEKVMRDCLPDLFDAQPDLLFQLVTMLNPSVLRENGVPVYSVLQHAKLDVCNPLEPGNFVITFPRSYHGGFNLGLNCAEAVNFAPADWLPHGGSGAELYQLYRKAPVLSHEELLCVVAKSDWEKNASTYLRKELLRIYKKERTFRERLWLSGITRSSPMSPRRSSEFVGTEEDPTCIICKQYLYLSAVVCRCRPSAFVCLEHWEHLCECKSSKHRLLYRHTLAELADLVLIVDKHESEEMPQSDSLLRNISSFSELNSLKKKVKGADVTHAQLAEQWLSRACKIFQSPFSGDAYTTLLKEAEQFLWAGAEMDSVRDVVKNLTAARKWVQGIRDCLSKIENWSAGGDFEKVAHKWVKKLLSVDPVPCNEPGYHKLKHCAEEANLLVHDIDAALSTFSKLEELELLYSRACSSSIHVEQILKLSQKISLVKVWIDNARKAISNEQPAAVEVDILYKLKTEILELQVQVQEKEMIFDLVSQAESCQARCRSLMSGSVTLKDVEVLLQEMASFSVNIPELALLKQYQIDASLWITKLNDILINIHQREDQQSVIDELNRILEDGESLKIQVDELSLVKIELKKACCREKAIKARNSKMALAFLQQLLADAVVLQIEREDLFLSLSRELAGALQWEERAKDILACKAQMSEFEDLIRMSEDIVAIMPSLGDVKAAILVANSWLNNSKPFLEPDLSGSSTSRSLLKLDDLKELVSQSRFLKITFKQQNVLETILENSKKWQHDACSLLQDVECLYSVTDIGDGRSNVLILKIEHIVNLIDSVSKAGLSFGLDFPEMPKLQNACSTLHWCSKVLSFCYLMPSYEDVESLMNISEQLSIMHSSCNLLSSLIFGAKWLKKVSEVISAPVKRNACKLIDAEEMLAAYQDISVAFPMMFAQLTEATCKHRLWQEQVHQFFSLELGERSWSQLMQLEEYGKASFFTCPEVDIVVSEVEKVEKWKQRCMDAVKTFAGDESLLLCALQKIKESLDRSLYIYEKSESFGGVCLYMCCMSGSEDWDFLTCSTCKDCYHLQCLEYRRNNAEEAYTCSNCQLLAGGLIPPNRCGFLRHNGKYSDLKLLSDLLFVDEKFCVRIEEREILQQIVDQAYACKKCLTEILDFEMSCYNKDQFTAVGKKLTTAWKAFGVAGVYDHQSYCDLERALARFSWRFQVAKLLDALEKDIEKPSVQQIYQHLKELAFRNDEQITYADMGDAMNISPEDHLRLKLSELKDIGLQWVDRAKKVAADCGSLGLDGVYELITEGERLPVCLKKELELLRARSRLHCICRKPYDERSMIVCGRCDEWYHIRCVNLVFPPKVYICAACMPGTQHLVSSFDSLMDHERCTVEPKTPSPRHKKPRTGPKKSESSATQKMLIGDENGSGIGHLRWRNRKPFRRAAKKRAELDSLTSFFHRPQPIIT</sequence>
<keyword evidence="5" id="KW-0862">Zinc</keyword>
<dbReference type="InterPro" id="IPR004198">
    <property type="entry name" value="Znf_C5HC2"/>
</dbReference>
<feature type="domain" description="JmjC" evidence="12">
    <location>
        <begin position="381"/>
        <end position="557"/>
    </location>
</feature>
<dbReference type="SUPFAM" id="SSF51197">
    <property type="entry name" value="Clavaminate synthase-like"/>
    <property type="match status" value="1"/>
</dbReference>
<accession>A0A2P5WPZ9</accession>
<evidence type="ECO:0008006" key="15">
    <source>
        <dbReference type="Google" id="ProtNLM"/>
    </source>
</evidence>
<gene>
    <name evidence="13" type="ORF">GOBAR_AA27546</name>
</gene>
<dbReference type="OrthoDB" id="1678912at2759"/>
<dbReference type="SMART" id="SM00501">
    <property type="entry name" value="BRIGHT"/>
    <property type="match status" value="1"/>
</dbReference>
<comment type="subcellular location">
    <subcellularLocation>
        <location evidence="1">Nucleus</location>
    </subcellularLocation>
</comment>
<dbReference type="SMR" id="A0A2P5WPZ9"/>
<dbReference type="SMART" id="SM00558">
    <property type="entry name" value="JmjC"/>
    <property type="match status" value="1"/>
</dbReference>
<evidence type="ECO:0000259" key="9">
    <source>
        <dbReference type="PROSITE" id="PS50016"/>
    </source>
</evidence>
<evidence type="ECO:0000259" key="10">
    <source>
        <dbReference type="PROSITE" id="PS51011"/>
    </source>
</evidence>
<keyword evidence="2" id="KW-0479">Metal-binding</keyword>
<dbReference type="EMBL" id="KZ666858">
    <property type="protein sequence ID" value="PPR93133.1"/>
    <property type="molecule type" value="Genomic_DNA"/>
</dbReference>
<evidence type="ECO:0000256" key="7">
    <source>
        <dbReference type="PROSITE-ProRule" id="PRU00146"/>
    </source>
</evidence>
<evidence type="ECO:0000256" key="5">
    <source>
        <dbReference type="ARBA" id="ARBA00022833"/>
    </source>
</evidence>
<dbReference type="FunFam" id="2.60.120.650:FF:000078">
    <property type="entry name" value="Predicted protein"/>
    <property type="match status" value="1"/>
</dbReference>